<organism evidence="3 4">
    <name type="scientific">Hyphodiscus hymeniophilus</name>
    <dbReference type="NCBI Taxonomy" id="353542"/>
    <lineage>
        <taxon>Eukaryota</taxon>
        <taxon>Fungi</taxon>
        <taxon>Dikarya</taxon>
        <taxon>Ascomycota</taxon>
        <taxon>Pezizomycotina</taxon>
        <taxon>Leotiomycetes</taxon>
        <taxon>Helotiales</taxon>
        <taxon>Hyphodiscaceae</taxon>
        <taxon>Hyphodiscus</taxon>
    </lineage>
</organism>
<dbReference type="EMBL" id="VNKQ01000002">
    <property type="protein sequence ID" value="KAG0652734.1"/>
    <property type="molecule type" value="Genomic_DNA"/>
</dbReference>
<sequence>MMSLRLRYAVLTTIALLIFFLSTHYYHSSPTLGLLPNGLPRPRLTDLLHTDASSPPPSPPLTRPTPPIYKPTLSAPAIQIVDNFPLAAAAHSSADLPPLPSWNAPPNPHVNESTPLFIGFTRNWRLFQQVVVSYITSGWPAEDIYVVENTGVMDSNSLGLLSLQNPFFLNHTRLGMLGVNVLVTPTLFTFAQLQNYYLWTATQNFWPHYFWSHMDVVSLSLESAVRFPPKASTNPPSSHLRETSDPWENNTLYTNCLLQLRELTSPHPDTAKVKKWASVFFSYDRLTLVNVAAHKSIGAWDTMIPFYMGDCDMHSRITMAGYEILDAKAGLVYDVGSSLDDLLILYRQKRGPNGDVADASFLDPNIAAKAAEEAAERLEAEKGSVEKRGADEEAAVSKEAVLREQELKDAKEKLLKEKDKAAASAADSLAALFVPSSVPLTPHPATRPEPDLSLWTEDAPFSSTYTQLLDVLDHMQNSKNSGDRNRWQARQSGGQGEPFYRDSAGFERGIQMTIEHGRAMYREKWGHRDCDIVQVGYRADDAWRVEQDW</sequence>
<dbReference type="AlphaFoldDB" id="A0A9P6VS00"/>
<dbReference type="OrthoDB" id="3527108at2759"/>
<feature type="region of interest" description="Disordered" evidence="2">
    <location>
        <begin position="45"/>
        <end position="66"/>
    </location>
</feature>
<evidence type="ECO:0000256" key="2">
    <source>
        <dbReference type="SAM" id="MobiDB-lite"/>
    </source>
</evidence>
<name>A0A9P6VS00_9HELO</name>
<evidence type="ECO:0000313" key="4">
    <source>
        <dbReference type="Proteomes" id="UP000785200"/>
    </source>
</evidence>
<evidence type="ECO:0000313" key="3">
    <source>
        <dbReference type="EMBL" id="KAG0652734.1"/>
    </source>
</evidence>
<gene>
    <name evidence="3" type="ORF">D0Z07_0751</name>
</gene>
<proteinExistence type="predicted"/>
<keyword evidence="1" id="KW-0175">Coiled coil</keyword>
<feature type="coiled-coil region" evidence="1">
    <location>
        <begin position="368"/>
        <end position="424"/>
    </location>
</feature>
<feature type="compositionally biased region" description="Pro residues" evidence="2">
    <location>
        <begin position="54"/>
        <end position="66"/>
    </location>
</feature>
<keyword evidence="4" id="KW-1185">Reference proteome</keyword>
<evidence type="ECO:0000256" key="1">
    <source>
        <dbReference type="SAM" id="Coils"/>
    </source>
</evidence>
<accession>A0A9P6VS00</accession>
<protein>
    <submittedName>
        <fullName evidence="3">Uncharacterized protein</fullName>
    </submittedName>
</protein>
<reference evidence="3" key="1">
    <citation type="submission" date="2019-07" db="EMBL/GenBank/DDBJ databases">
        <title>Hyphodiscus hymeniophilus genome sequencing and assembly.</title>
        <authorList>
            <person name="Kramer G."/>
            <person name="Nodwell J."/>
        </authorList>
    </citation>
    <scope>NUCLEOTIDE SEQUENCE</scope>
    <source>
        <strain evidence="3">ATCC 34498</strain>
    </source>
</reference>
<dbReference type="Proteomes" id="UP000785200">
    <property type="component" value="Unassembled WGS sequence"/>
</dbReference>
<feature type="region of interest" description="Disordered" evidence="2">
    <location>
        <begin position="479"/>
        <end position="502"/>
    </location>
</feature>
<comment type="caution">
    <text evidence="3">The sequence shown here is derived from an EMBL/GenBank/DDBJ whole genome shotgun (WGS) entry which is preliminary data.</text>
</comment>